<evidence type="ECO:0000256" key="2">
    <source>
        <dbReference type="ARBA" id="ARBA00006432"/>
    </source>
</evidence>
<dbReference type="PROSITE" id="PS00455">
    <property type="entry name" value="AMP_BINDING"/>
    <property type="match status" value="1"/>
</dbReference>
<dbReference type="SUPFAM" id="SSF47336">
    <property type="entry name" value="ACP-like"/>
    <property type="match status" value="1"/>
</dbReference>
<dbReference type="Pfam" id="PF00501">
    <property type="entry name" value="AMP-binding"/>
    <property type="match status" value="1"/>
</dbReference>
<evidence type="ECO:0000256" key="1">
    <source>
        <dbReference type="ARBA" id="ARBA00001957"/>
    </source>
</evidence>
<evidence type="ECO:0000256" key="3">
    <source>
        <dbReference type="ARBA" id="ARBA00022450"/>
    </source>
</evidence>
<dbReference type="GO" id="GO:0017000">
    <property type="term" value="P:antibiotic biosynthetic process"/>
    <property type="evidence" value="ECO:0007669"/>
    <property type="project" value="UniProtKB-KW"/>
</dbReference>
<reference evidence="10 11" key="1">
    <citation type="submission" date="2019-07" db="EMBL/GenBank/DDBJ databases">
        <authorList>
            <person name="Kim J."/>
        </authorList>
    </citation>
    <scope>NUCLEOTIDE SEQUENCE [LARGE SCALE GENOMIC DNA]</scope>
    <source>
        <strain evidence="10 11">N4</strain>
    </source>
</reference>
<evidence type="ECO:0000256" key="7">
    <source>
        <dbReference type="ARBA" id="ARBA00023194"/>
    </source>
</evidence>
<dbReference type="InterPro" id="IPR000873">
    <property type="entry name" value="AMP-dep_synth/lig_dom"/>
</dbReference>
<dbReference type="GO" id="GO:0008610">
    <property type="term" value="P:lipid biosynthetic process"/>
    <property type="evidence" value="ECO:0007669"/>
    <property type="project" value="UniProtKB-ARBA"/>
</dbReference>
<dbReference type="FunFam" id="3.30.300.30:FF:000010">
    <property type="entry name" value="Enterobactin synthetase component F"/>
    <property type="match status" value="1"/>
</dbReference>
<dbReference type="InterPro" id="IPR001242">
    <property type="entry name" value="Condensation_dom"/>
</dbReference>
<keyword evidence="5" id="KW-0436">Ligase</keyword>
<dbReference type="InterPro" id="IPR010071">
    <property type="entry name" value="AA_adenyl_dom"/>
</dbReference>
<dbReference type="Gene3D" id="3.30.300.30">
    <property type="match status" value="1"/>
</dbReference>
<proteinExistence type="inferred from homology"/>
<dbReference type="Pfam" id="PF00668">
    <property type="entry name" value="Condensation"/>
    <property type="match status" value="2"/>
</dbReference>
<evidence type="ECO:0000256" key="8">
    <source>
        <dbReference type="ARBA" id="ARBA00023268"/>
    </source>
</evidence>
<dbReference type="Gene3D" id="3.40.50.980">
    <property type="match status" value="2"/>
</dbReference>
<dbReference type="FunFam" id="3.40.50.980:FF:000001">
    <property type="entry name" value="Non-ribosomal peptide synthetase"/>
    <property type="match status" value="1"/>
</dbReference>
<gene>
    <name evidence="10" type="ORF">FPZ44_00230</name>
</gene>
<keyword evidence="4" id="KW-0597">Phosphoprotein</keyword>
<comment type="caution">
    <text evidence="10">The sequence shown here is derived from an EMBL/GenBank/DDBJ whole genome shotgun (WGS) entry which is preliminary data.</text>
</comment>
<dbReference type="Pfam" id="PF13193">
    <property type="entry name" value="AMP-binding_C"/>
    <property type="match status" value="1"/>
</dbReference>
<dbReference type="GO" id="GO:0005737">
    <property type="term" value="C:cytoplasm"/>
    <property type="evidence" value="ECO:0007669"/>
    <property type="project" value="TreeGrafter"/>
</dbReference>
<dbReference type="FunFam" id="3.40.50.12780:FF:000012">
    <property type="entry name" value="Non-ribosomal peptide synthetase"/>
    <property type="match status" value="1"/>
</dbReference>
<comment type="cofactor">
    <cofactor evidence="1">
        <name>pantetheine 4'-phosphate</name>
        <dbReference type="ChEBI" id="CHEBI:47942"/>
    </cofactor>
</comment>
<dbReference type="InterPro" id="IPR009081">
    <property type="entry name" value="PP-bd_ACP"/>
</dbReference>
<dbReference type="Gene3D" id="3.30.559.10">
    <property type="entry name" value="Chloramphenicol acetyltransferase-like domain"/>
    <property type="match status" value="2"/>
</dbReference>
<dbReference type="PANTHER" id="PTHR45527">
    <property type="entry name" value="NONRIBOSOMAL PEPTIDE SYNTHETASE"/>
    <property type="match status" value="1"/>
</dbReference>
<dbReference type="SUPFAM" id="SSF56801">
    <property type="entry name" value="Acetyl-CoA synthetase-like"/>
    <property type="match status" value="1"/>
</dbReference>
<dbReference type="PROSITE" id="PS50075">
    <property type="entry name" value="CARRIER"/>
    <property type="match status" value="1"/>
</dbReference>
<dbReference type="Pfam" id="PF00550">
    <property type="entry name" value="PP-binding"/>
    <property type="match status" value="1"/>
</dbReference>
<dbReference type="Proteomes" id="UP000318102">
    <property type="component" value="Unassembled WGS sequence"/>
</dbReference>
<dbReference type="GO" id="GO:0044550">
    <property type="term" value="P:secondary metabolite biosynthetic process"/>
    <property type="evidence" value="ECO:0007669"/>
    <property type="project" value="UniProtKB-ARBA"/>
</dbReference>
<evidence type="ECO:0000259" key="9">
    <source>
        <dbReference type="PROSITE" id="PS50075"/>
    </source>
</evidence>
<keyword evidence="11" id="KW-1185">Reference proteome</keyword>
<evidence type="ECO:0000256" key="5">
    <source>
        <dbReference type="ARBA" id="ARBA00022598"/>
    </source>
</evidence>
<dbReference type="InterPro" id="IPR036736">
    <property type="entry name" value="ACP-like_sf"/>
</dbReference>
<dbReference type="GO" id="GO:0043041">
    <property type="term" value="P:amino acid activation for nonribosomal peptide biosynthetic process"/>
    <property type="evidence" value="ECO:0007669"/>
    <property type="project" value="TreeGrafter"/>
</dbReference>
<dbReference type="SUPFAM" id="SSF52777">
    <property type="entry name" value="CoA-dependent acyltransferases"/>
    <property type="match status" value="4"/>
</dbReference>
<accession>A0A559IVI1</accession>
<dbReference type="Gene3D" id="2.30.38.10">
    <property type="entry name" value="Luciferase, Domain 3"/>
    <property type="match status" value="1"/>
</dbReference>
<dbReference type="EMBL" id="VNJK01000001">
    <property type="protein sequence ID" value="TVX91619.1"/>
    <property type="molecule type" value="Genomic_DNA"/>
</dbReference>
<dbReference type="Gene3D" id="1.10.1200.10">
    <property type="entry name" value="ACP-like"/>
    <property type="match status" value="1"/>
</dbReference>
<evidence type="ECO:0000313" key="10">
    <source>
        <dbReference type="EMBL" id="TVX91619.1"/>
    </source>
</evidence>
<dbReference type="InterPro" id="IPR023213">
    <property type="entry name" value="CAT-like_dom_sf"/>
</dbReference>
<organism evidence="10 11">
    <name type="scientific">Paenibacillus agilis</name>
    <dbReference type="NCBI Taxonomy" id="3020863"/>
    <lineage>
        <taxon>Bacteria</taxon>
        <taxon>Bacillati</taxon>
        <taxon>Bacillota</taxon>
        <taxon>Bacilli</taxon>
        <taxon>Bacillales</taxon>
        <taxon>Paenibacillaceae</taxon>
        <taxon>Paenibacillus</taxon>
    </lineage>
</organism>
<keyword evidence="7" id="KW-0045">Antibiotic biosynthesis</keyword>
<dbReference type="FunFam" id="2.30.38.10:FF:000001">
    <property type="entry name" value="Non-ribosomal peptide synthetase PvdI"/>
    <property type="match status" value="1"/>
</dbReference>
<evidence type="ECO:0000256" key="6">
    <source>
        <dbReference type="ARBA" id="ARBA00022737"/>
    </source>
</evidence>
<dbReference type="NCBIfam" id="TIGR01720">
    <property type="entry name" value="NRPS-para261"/>
    <property type="match status" value="1"/>
</dbReference>
<dbReference type="InterPro" id="IPR045851">
    <property type="entry name" value="AMP-bd_C_sf"/>
</dbReference>
<protein>
    <submittedName>
        <fullName evidence="10">Amino acid adenylation domain-containing protein</fullName>
    </submittedName>
</protein>
<dbReference type="InterPro" id="IPR010060">
    <property type="entry name" value="NRPS_synth"/>
</dbReference>
<keyword evidence="3" id="KW-0596">Phosphopantetheine</keyword>
<feature type="domain" description="Carrier" evidence="9">
    <location>
        <begin position="1004"/>
        <end position="1078"/>
    </location>
</feature>
<dbReference type="GO" id="GO:0031177">
    <property type="term" value="F:phosphopantetheine binding"/>
    <property type="evidence" value="ECO:0007669"/>
    <property type="project" value="TreeGrafter"/>
</dbReference>
<keyword evidence="8" id="KW-0511">Multifunctional enzyme</keyword>
<dbReference type="NCBIfam" id="TIGR01733">
    <property type="entry name" value="AA-adenyl-dom"/>
    <property type="match status" value="1"/>
</dbReference>
<evidence type="ECO:0000256" key="4">
    <source>
        <dbReference type="ARBA" id="ARBA00022553"/>
    </source>
</evidence>
<dbReference type="PROSITE" id="PS00012">
    <property type="entry name" value="PHOSPHOPANTETHEINE"/>
    <property type="match status" value="1"/>
</dbReference>
<dbReference type="InterPro" id="IPR025110">
    <property type="entry name" value="AMP-bd_C"/>
</dbReference>
<evidence type="ECO:0000313" key="11">
    <source>
        <dbReference type="Proteomes" id="UP000318102"/>
    </source>
</evidence>
<dbReference type="GO" id="GO:0016874">
    <property type="term" value="F:ligase activity"/>
    <property type="evidence" value="ECO:0007669"/>
    <property type="project" value="UniProtKB-KW"/>
</dbReference>
<dbReference type="InterPro" id="IPR006162">
    <property type="entry name" value="Ppantetheine_attach_site"/>
</dbReference>
<dbReference type="Gene3D" id="3.30.559.30">
    <property type="entry name" value="Nonribosomal peptide synthetase, condensation domain"/>
    <property type="match status" value="2"/>
</dbReference>
<comment type="similarity">
    <text evidence="2">Belongs to the ATP-dependent AMP-binding enzyme family.</text>
</comment>
<dbReference type="PANTHER" id="PTHR45527:SF1">
    <property type="entry name" value="FATTY ACID SYNTHASE"/>
    <property type="match status" value="1"/>
</dbReference>
<dbReference type="InterPro" id="IPR020845">
    <property type="entry name" value="AMP-binding_CS"/>
</dbReference>
<keyword evidence="6" id="KW-0677">Repeat</keyword>
<sequence>MIQIHVFHCSSIQDRSVGTRNRSRRYEMERNGRIVMTVPTSVQAPSNTTYSLTHPQKRIWYMEQIFPGTSFANIGGPVRIKGAIDFSLLEQAIHTLIRQHDGLRIELVEQDGDATQIAQVVTEYESQPLDFLDFSEEADAESAFWSWVHREAGRPFQLLNSKLFYFALFRISDEDNGYLVKCHHIISDGWSNQLTTSQIAENYTRLLKGESLEDEQQPPSYVNYVQDAEHYFTSPRCSKSKQFWHDKFQWLPESLTQSSVASTEGKRYSVQLHAGLSQRIHSMTSEAKVSVNTFFVLAYLIYAYKTTQQCDLVIGTPVLNRSGKKEKSMYGMFTSTMPFRWQLDVEMSIDETLKLAQKGLMECYFHQRYPYDVLVQDLELKKQGYDQLFQTSVNYYNTKLLTTMNGMSIENVEFYNGHQVYELQLVIKDWSASEGLTLDFDYRLDAYHANQIEEMSRRMHLIFEQMLDNPQATIKELSILTEQERARELYDYNATVVPYPSDQSVIQLFEEQVTRTPNDIVITYEQERWTYQQLNEQANRLARYLSAKGVTRESIVGLWMQHSIESVVTILAVMKAGGAYLPIDPAYPEERIRYMLEDSRTQLVFTNMTDGAIAEFAGEIQGYHSLELDKLDATNLGHTHEPTDLAYVIYTSGSTGRPKGAMIEHRGLTNYIWWAKNVYVRDEIPIFPLYSSLAFDLTVTSIFTPLICGGRIGVYRDDGDEFILYRIINDNASTIVKLTPAHLALLKERDYQHSTVRRFIVGGEDLKTDLARDITALFGQSIEIYNEYGPTETVVGCMIHLFNSSEDRQVSVPIGVPAHNVMLYILDPDQNPVGAGAIGELYIAGDGVARGYLHREELTKERFLNNPFVEGTRMYRTGDLVKRLEDGKIEYVGRVDHQVKIRGYRIETGEIEKVMMQHEAIQDAVVIDRENETLGKYLCAYIVKKCSIASSELKSYLSAQVPSYMVPSIFVELDEIPLTINGKVNRALLPEPDFTLIQEYEHVAARSSDEALLIEIVGGVLQHNRIGITDHFYDLGGDSIKAIQLSSRLNKAGYVLKVRDILEYPILEQMALRIQPLHSSHVYSQERCEGVLEPLPIAHWFFQLQLREPDYYHQSVLLELQQEIDLHVLEAILVQLIEHHDALRLQVDMQTGTLTYSSQTDRTRLVHSVSLAELDSDIPTQQLRMLEQCETFKSQFRLLDTLLIGMCLFDLGGNGKRLLITAHHLVVDGVSWRILLEDLAEALHSHSSGESYQLPSKTASLQMWSQYVWNHRIAEQELHDWQSTIEQISFIPTEIQHGEALMSSANTIEQWLTVEQTRSLLYESHRAYGTKPLELLVAALSHTIYSCFEMEEAVVELESHGREQLHDEIDLSRTVGWFTSMYPVKLTLPTCGSDESSLASLVKTTKERLRTIPDQGIGFGVLQAQKKLVSNYDAKKLIRFNFLGDFDSIWNNPWFTLAEESSGPDTSKYNTLTSLLDVQAMIVNQSLRVSITYSQNQFTGETISRFMQSYGEALTLITNHCCGKQVKEYTPSDFETVAISQDELDSLFL</sequence>
<name>A0A559IVI1_9BACL</name>
<dbReference type="OrthoDB" id="9765680at2"/>